<evidence type="ECO:0000313" key="2">
    <source>
        <dbReference type="Proteomes" id="UP000069443"/>
    </source>
</evidence>
<reference evidence="2" key="1">
    <citation type="journal article" date="2016" name="Genome Announc.">
        <title>Draft Genome Sequences of Five Rapidly Growing Mycobacterium Species, M. thermoresistibile, M. fortuitum subsp. acetamidolyticum, M. canariasense, M. brisbanense, and M. novocastrense.</title>
        <authorList>
            <person name="Katahira K."/>
            <person name="Ogura Y."/>
            <person name="Gotoh Y."/>
            <person name="Hayashi T."/>
        </authorList>
    </citation>
    <scope>NUCLEOTIDE SEQUENCE [LARGE SCALE GENOMIC DNA]</scope>
    <source>
        <strain evidence="2">JCM15298</strain>
    </source>
</reference>
<evidence type="ECO:0008006" key="3">
    <source>
        <dbReference type="Google" id="ProtNLM"/>
    </source>
</evidence>
<evidence type="ECO:0000313" key="1">
    <source>
        <dbReference type="EMBL" id="GAS97975.1"/>
    </source>
</evidence>
<dbReference type="RefSeq" id="WP_062658822.1">
    <property type="nucleotide sequence ID" value="NZ_BCSY01000078.1"/>
</dbReference>
<dbReference type="Proteomes" id="UP000069443">
    <property type="component" value="Unassembled WGS sequence"/>
</dbReference>
<proteinExistence type="predicted"/>
<gene>
    <name evidence="1" type="ORF">RMCC_4940</name>
</gene>
<dbReference type="EMBL" id="BCSY01000078">
    <property type="protein sequence ID" value="GAS97975.1"/>
    <property type="molecule type" value="Genomic_DNA"/>
</dbReference>
<comment type="caution">
    <text evidence="1">The sequence shown here is derived from an EMBL/GenBank/DDBJ whole genome shotgun (WGS) entry which is preliminary data.</text>
</comment>
<name>A0A100WGX6_MYCCR</name>
<reference evidence="2" key="2">
    <citation type="submission" date="2016-02" db="EMBL/GenBank/DDBJ databases">
        <title>Draft genome sequence of five rapidly growing Mycobacterium species.</title>
        <authorList>
            <person name="Katahira K."/>
            <person name="Gotou Y."/>
            <person name="Iida K."/>
            <person name="Ogura Y."/>
            <person name="Hayashi T."/>
        </authorList>
    </citation>
    <scope>NUCLEOTIDE SEQUENCE [LARGE SCALE GENOMIC DNA]</scope>
    <source>
        <strain evidence="2">JCM15298</strain>
    </source>
</reference>
<sequence>MAFSVVPPALEAFAAANAAAAQAVSEAGAADHAANLASAASALGPIGAEYLAAYAPAQAANFAATLAVAQLHAAIGMATESAKTSFMVTDND</sequence>
<protein>
    <recommendedName>
        <fullName evidence="3">PE family protein</fullName>
    </recommendedName>
</protein>
<organism evidence="1 2">
    <name type="scientific">Mycolicibacterium canariasense</name>
    <name type="common">Mycobacterium canariasense</name>
    <dbReference type="NCBI Taxonomy" id="228230"/>
    <lineage>
        <taxon>Bacteria</taxon>
        <taxon>Bacillati</taxon>
        <taxon>Actinomycetota</taxon>
        <taxon>Actinomycetes</taxon>
        <taxon>Mycobacteriales</taxon>
        <taxon>Mycobacteriaceae</taxon>
        <taxon>Mycolicibacterium</taxon>
    </lineage>
</organism>
<dbReference type="AlphaFoldDB" id="A0A100WGX6"/>
<keyword evidence="2" id="KW-1185">Reference proteome</keyword>
<dbReference type="STRING" id="228230.RMCC_4940"/>
<accession>A0A100WGX6</accession>